<feature type="compositionally biased region" description="Basic and acidic residues" evidence="1">
    <location>
        <begin position="886"/>
        <end position="914"/>
    </location>
</feature>
<dbReference type="SUPFAM" id="SSF52540">
    <property type="entry name" value="P-loop containing nucleoside triphosphate hydrolases"/>
    <property type="match status" value="1"/>
</dbReference>
<organism evidence="2 3">
    <name type="scientific">Streptomyces thermolineatus</name>
    <dbReference type="NCBI Taxonomy" id="44033"/>
    <lineage>
        <taxon>Bacteria</taxon>
        <taxon>Bacillati</taxon>
        <taxon>Actinomycetota</taxon>
        <taxon>Actinomycetes</taxon>
        <taxon>Kitasatosporales</taxon>
        <taxon>Streptomycetaceae</taxon>
        <taxon>Streptomyces</taxon>
    </lineage>
</organism>
<feature type="compositionally biased region" description="Low complexity" evidence="1">
    <location>
        <begin position="14"/>
        <end position="30"/>
    </location>
</feature>
<feature type="region of interest" description="Disordered" evidence="1">
    <location>
        <begin position="74"/>
        <end position="104"/>
    </location>
</feature>
<dbReference type="InterPro" id="IPR027417">
    <property type="entry name" value="P-loop_NTPase"/>
</dbReference>
<feature type="compositionally biased region" description="Low complexity" evidence="1">
    <location>
        <begin position="343"/>
        <end position="352"/>
    </location>
</feature>
<feature type="region of interest" description="Disordered" evidence="1">
    <location>
        <begin position="635"/>
        <end position="673"/>
    </location>
</feature>
<evidence type="ECO:0000313" key="3">
    <source>
        <dbReference type="Proteomes" id="UP001501358"/>
    </source>
</evidence>
<dbReference type="PANTHER" id="PTHR47691">
    <property type="entry name" value="REGULATOR-RELATED"/>
    <property type="match status" value="1"/>
</dbReference>
<feature type="region of interest" description="Disordered" evidence="1">
    <location>
        <begin position="151"/>
        <end position="172"/>
    </location>
</feature>
<name>A0ABP6A621_9ACTN</name>
<protein>
    <submittedName>
        <fullName evidence="2">Uncharacterized protein</fullName>
    </submittedName>
</protein>
<comment type="caution">
    <text evidence="2">The sequence shown here is derived from an EMBL/GenBank/DDBJ whole genome shotgun (WGS) entry which is preliminary data.</text>
</comment>
<sequence length="945" mass="98825">MAEVLHGGRRRADGPAGREPVAGATGLPGLPGLPGPAGAVDTPYPWALPEVLGQLPPDTGKVIGREAETRRALESLRPVSAPAGPEPEPGPGPGERAGARSETRTAADLVVTGPPGAGRTAFACHVARTAYNKGWFGGILYVDLHDGGTHLPGGTKPGNRTARDSDSGGGAGDRAAHYALGALLRSLGAGPERVPARRAEREALYRDMLAHRVRTGGRPLLVVVDGASDAGQVLPLIPPGGAARILVAGRGPLPGTEGARRLDLGPLPLEDAATLMTEIVTCADPSDPRTLTDPGALREAAELCGRLPLALAVAATALVDRPRTTVRKLADELGKAAARHRTGPAAGAATGPGPSGPGPSGPGPSGFGSSDPGPRHSDPPGLRAAFDLAHRRLADDDRRLLRLLSLHPGPHLGVDAVASLADLDRAGARKRLETLRRARLLRACAPYEGYRLPDPVRRYAADRARTDGSAAELATARGRLLAHWAGTVHEADRRLRGHRDLDEARTGVPRGVFPALGEAVRWLDAERPALVAAARYAHGAGEHRHALDLARGLTAFLDLRGHRDDWEAVHLTAAEAARASDDQPALAGLLEALGRCRMQQGLLAEAAGCWAGAERAHRETGDERGRQRARGLILSALREDDRTGEDGSAAGDEGGDGDRAGDGPGPGSRGAAAGGVPLLTAALEVYDLPGDGPVRAALLDRLGALRLRRQEHDAALRCHREALRLREGAEGTEGADAVGDAVGDAGRSLLGLGNVHRARGAADEALRAYGRAAECFREEGDREGEARARYNSGLLHIDVPGVRALRGLRLTRQDWESAAGLLRREDVRQARRVEEDLAALGGLPGRWTVLRGHPFRPLPPPAPLPVAAPSLPRARGGDALPPGDPRAVRSPEHLGPEHLDQGRTEPELPEDAHALAHALDPAASYHGEGSSVDPEEYRGPTVGHW</sequence>
<feature type="region of interest" description="Disordered" evidence="1">
    <location>
        <begin position="1"/>
        <end position="44"/>
    </location>
</feature>
<gene>
    <name evidence="2" type="ORF">GCM10010406_51820</name>
</gene>
<reference evidence="3" key="1">
    <citation type="journal article" date="2019" name="Int. J. Syst. Evol. Microbiol.">
        <title>The Global Catalogue of Microorganisms (GCM) 10K type strain sequencing project: providing services to taxonomists for standard genome sequencing and annotation.</title>
        <authorList>
            <consortium name="The Broad Institute Genomics Platform"/>
            <consortium name="The Broad Institute Genome Sequencing Center for Infectious Disease"/>
            <person name="Wu L."/>
            <person name="Ma J."/>
        </authorList>
    </citation>
    <scope>NUCLEOTIDE SEQUENCE [LARGE SCALE GENOMIC DNA]</scope>
    <source>
        <strain evidence="3">JCM 6307</strain>
    </source>
</reference>
<dbReference type="RefSeq" id="WP_344385829.1">
    <property type="nucleotide sequence ID" value="NZ_BAAATA010000046.1"/>
</dbReference>
<dbReference type="InterPro" id="IPR011990">
    <property type="entry name" value="TPR-like_helical_dom_sf"/>
</dbReference>
<dbReference type="SMART" id="SM00028">
    <property type="entry name" value="TPR"/>
    <property type="match status" value="2"/>
</dbReference>
<dbReference type="Gene3D" id="3.40.50.300">
    <property type="entry name" value="P-loop containing nucleotide triphosphate hydrolases"/>
    <property type="match status" value="1"/>
</dbReference>
<proteinExistence type="predicted"/>
<dbReference type="SUPFAM" id="SSF48452">
    <property type="entry name" value="TPR-like"/>
    <property type="match status" value="1"/>
</dbReference>
<dbReference type="InterPro" id="IPR019734">
    <property type="entry name" value="TPR_rpt"/>
</dbReference>
<accession>A0ABP6A621</accession>
<dbReference type="EMBL" id="BAAATA010000046">
    <property type="protein sequence ID" value="GAA2508986.1"/>
    <property type="molecule type" value="Genomic_DNA"/>
</dbReference>
<evidence type="ECO:0000313" key="2">
    <source>
        <dbReference type="EMBL" id="GAA2508986.1"/>
    </source>
</evidence>
<dbReference type="Gene3D" id="1.25.40.10">
    <property type="entry name" value="Tetratricopeptide repeat domain"/>
    <property type="match status" value="1"/>
</dbReference>
<dbReference type="PANTHER" id="PTHR47691:SF3">
    <property type="entry name" value="HTH-TYPE TRANSCRIPTIONAL REGULATOR RV0890C-RELATED"/>
    <property type="match status" value="1"/>
</dbReference>
<evidence type="ECO:0000256" key="1">
    <source>
        <dbReference type="SAM" id="MobiDB-lite"/>
    </source>
</evidence>
<dbReference type="Proteomes" id="UP001501358">
    <property type="component" value="Unassembled WGS sequence"/>
</dbReference>
<feature type="region of interest" description="Disordered" evidence="1">
    <location>
        <begin position="860"/>
        <end position="945"/>
    </location>
</feature>
<feature type="region of interest" description="Disordered" evidence="1">
    <location>
        <begin position="333"/>
        <end position="382"/>
    </location>
</feature>
<keyword evidence="3" id="KW-1185">Reference proteome</keyword>